<reference evidence="2" key="1">
    <citation type="submission" date="2021-01" db="EMBL/GenBank/DDBJ databases">
        <authorList>
            <person name="Corre E."/>
            <person name="Pelletier E."/>
            <person name="Niang G."/>
            <person name="Scheremetjew M."/>
            <person name="Finn R."/>
            <person name="Kale V."/>
            <person name="Holt S."/>
            <person name="Cochrane G."/>
            <person name="Meng A."/>
            <person name="Brown T."/>
            <person name="Cohen L."/>
        </authorList>
    </citation>
    <scope>NUCLEOTIDE SEQUENCE</scope>
    <source>
        <strain evidence="2">CCMP1661</strain>
    </source>
</reference>
<sequence length="290" mass="33540">MKTKPTKTVHHSVGVKFWFSVLLVTLISTRAKSNEQNFCLARKSCAAFIGTSRFPLLSNQKKISHQYITKDLHCQYSPRNYQEQDSLFHSLDDVNELYHRMAREKIWNQPHRHIQEEPMVSGGDIGSGEQLKKPSNFTMNVARAMATISRDAPLMFEEEPHMDIFEDRVVLRDSKGVLARGKMMYGAVFASLRLMQRMAGMHSRVQLLSLKYLEGDHTIQARIEIRAENPLLRKQSFHLDLVATYFLNTDDGLIYEHAFNNMMRNHMFEVKWSPVFVKGLQPARLARPDS</sequence>
<dbReference type="EMBL" id="HBHR01014142">
    <property type="protein sequence ID" value="CAD9865421.1"/>
    <property type="molecule type" value="Transcribed_RNA"/>
</dbReference>
<evidence type="ECO:0000313" key="2">
    <source>
        <dbReference type="EMBL" id="CAD9865421.1"/>
    </source>
</evidence>
<gene>
    <name evidence="2" type="ORF">FJAP1339_LOCUS6996</name>
</gene>
<accession>A0A7S2V0V9</accession>
<dbReference type="InterPro" id="IPR018790">
    <property type="entry name" value="DUF2358"/>
</dbReference>
<proteinExistence type="predicted"/>
<dbReference type="PANTHER" id="PTHR31094:SF2">
    <property type="entry name" value="RIKEN CDNA 2310061I04 GENE"/>
    <property type="match status" value="1"/>
</dbReference>
<feature type="chain" id="PRO_5030941490" evidence="1">
    <location>
        <begin position="32"/>
        <end position="290"/>
    </location>
</feature>
<dbReference type="PANTHER" id="PTHR31094">
    <property type="entry name" value="RIKEN CDNA 2310061I04 GENE"/>
    <property type="match status" value="1"/>
</dbReference>
<keyword evidence="1" id="KW-0732">Signal</keyword>
<evidence type="ECO:0000256" key="1">
    <source>
        <dbReference type="SAM" id="SignalP"/>
    </source>
</evidence>
<feature type="signal peptide" evidence="1">
    <location>
        <begin position="1"/>
        <end position="31"/>
    </location>
</feature>
<organism evidence="2">
    <name type="scientific">Fibrocapsa japonica</name>
    <dbReference type="NCBI Taxonomy" id="94617"/>
    <lineage>
        <taxon>Eukaryota</taxon>
        <taxon>Sar</taxon>
        <taxon>Stramenopiles</taxon>
        <taxon>Ochrophyta</taxon>
        <taxon>Raphidophyceae</taxon>
        <taxon>Chattonellales</taxon>
        <taxon>Chattonellaceae</taxon>
        <taxon>Fibrocapsa</taxon>
    </lineage>
</organism>
<dbReference type="Pfam" id="PF10184">
    <property type="entry name" value="DUF2358"/>
    <property type="match status" value="1"/>
</dbReference>
<protein>
    <submittedName>
        <fullName evidence="2">Uncharacterized protein</fullName>
    </submittedName>
</protein>
<dbReference type="AlphaFoldDB" id="A0A7S2V0V9"/>
<name>A0A7S2V0V9_9STRA</name>